<evidence type="ECO:0000313" key="2">
    <source>
        <dbReference type="EMBL" id="CAF1461300.1"/>
    </source>
</evidence>
<evidence type="ECO:0008006" key="4">
    <source>
        <dbReference type="Google" id="ProtNLM"/>
    </source>
</evidence>
<feature type="region of interest" description="Disordered" evidence="1">
    <location>
        <begin position="355"/>
        <end position="377"/>
    </location>
</feature>
<reference evidence="2" key="1">
    <citation type="submission" date="2021-02" db="EMBL/GenBank/DDBJ databases">
        <authorList>
            <person name="Nowell W R."/>
        </authorList>
    </citation>
    <scope>NUCLEOTIDE SEQUENCE</scope>
</reference>
<dbReference type="EMBL" id="CAJNOJ010000477">
    <property type="protein sequence ID" value="CAF1461300.1"/>
    <property type="molecule type" value="Genomic_DNA"/>
</dbReference>
<accession>A0A815QED6</accession>
<protein>
    <recommendedName>
        <fullName evidence="4">PiggyBac transposable element-derived protein domain-containing protein</fullName>
    </recommendedName>
</protein>
<dbReference type="AlphaFoldDB" id="A0A815QED6"/>
<dbReference type="Proteomes" id="UP000663852">
    <property type="component" value="Unassembled WGS sequence"/>
</dbReference>
<proteinExistence type="predicted"/>
<name>A0A815QED6_ADIRI</name>
<sequence length="377" mass="44743">MWPESISKIVQSTQHTVVQKYLEEFLVLLCDKINEYTTELTDQSLNCPPALSPLDIIDGRLKEFVRLHHLDFIRANHYRIHQFKADIHEKQLGKELSFYFSNVDQFEPINRLTSIRQKQMKVFEELTMFEQRISCHRLPTSFDSAIIPNLDVKQLSNSHLKILQELKRFILNVELQEYENKIEHYQLLYQEGLTGLQQQIENTNSSLPQHQTKMLLYIVQSYLTAFADRLLRQIRFKETCFRVKLTRHRRRQQPFLSCNVVDVQMCHKYTVQRGTKRWPLCIFYGMIDMAALNAFILWKAKNPEWNRNKRYQRRLFIEELGISFVTPLLDFRSKTSTFLHKDIQSALAIVSHPVTKRNSQESNEDPSQKKTKAVFSM</sequence>
<comment type="caution">
    <text evidence="2">The sequence shown here is derived from an EMBL/GenBank/DDBJ whole genome shotgun (WGS) entry which is preliminary data.</text>
</comment>
<gene>
    <name evidence="2" type="ORF">EDS130_LOCUS40174</name>
</gene>
<evidence type="ECO:0000256" key="1">
    <source>
        <dbReference type="SAM" id="MobiDB-lite"/>
    </source>
</evidence>
<organism evidence="2 3">
    <name type="scientific">Adineta ricciae</name>
    <name type="common">Rotifer</name>
    <dbReference type="NCBI Taxonomy" id="249248"/>
    <lineage>
        <taxon>Eukaryota</taxon>
        <taxon>Metazoa</taxon>
        <taxon>Spiralia</taxon>
        <taxon>Gnathifera</taxon>
        <taxon>Rotifera</taxon>
        <taxon>Eurotatoria</taxon>
        <taxon>Bdelloidea</taxon>
        <taxon>Adinetida</taxon>
        <taxon>Adinetidae</taxon>
        <taxon>Adineta</taxon>
    </lineage>
</organism>
<evidence type="ECO:0000313" key="3">
    <source>
        <dbReference type="Proteomes" id="UP000663852"/>
    </source>
</evidence>
<dbReference type="OrthoDB" id="10049986at2759"/>